<proteinExistence type="predicted"/>
<protein>
    <recommendedName>
        <fullName evidence="2">Ig-like domain-containing protein</fullName>
    </recommendedName>
</protein>
<sequence>DTSENIANSDAYSFFICESDEPMSSVDLLTTWTKTTLFTVTAAAYDDTGVANVTLWSRCSTNGRTDWTSYGTDEEEPWSWEFTGSDGFCYEFYSIAVDVFGNIEEPPSTADTSTCIDTVLPVTTIAFDGTMGGDGWYVSTVTVTLSATDELSGIESIWYKLDSGYEAVYSVPFTVSKEGEHTVKYYSFDKAGNREVTKSADFKIDKTPPITLRKFEGFIGIEGWFVSDVIVTLSATDARSGVNYTMHKLNDGDWITYVEPFFVTEDGDYTLYYYSVDLA</sequence>
<dbReference type="NCBIfam" id="NF047446">
    <property type="entry name" value="barrel_OmpL47"/>
    <property type="match status" value="2"/>
</dbReference>
<accession>X0TKS8</accession>
<comment type="caution">
    <text evidence="1">The sequence shown here is derived from an EMBL/GenBank/DDBJ whole genome shotgun (WGS) entry which is preliminary data.</text>
</comment>
<organism evidence="1">
    <name type="scientific">marine sediment metagenome</name>
    <dbReference type="NCBI Taxonomy" id="412755"/>
    <lineage>
        <taxon>unclassified sequences</taxon>
        <taxon>metagenomes</taxon>
        <taxon>ecological metagenomes</taxon>
    </lineage>
</organism>
<gene>
    <name evidence="1" type="ORF">S01H1_27970</name>
</gene>
<reference evidence="1" key="1">
    <citation type="journal article" date="2014" name="Front. Microbiol.">
        <title>High frequency of phylogenetically diverse reductive dehalogenase-homologous genes in deep subseafloor sedimentary metagenomes.</title>
        <authorList>
            <person name="Kawai M."/>
            <person name="Futagami T."/>
            <person name="Toyoda A."/>
            <person name="Takaki Y."/>
            <person name="Nishi S."/>
            <person name="Hori S."/>
            <person name="Arai W."/>
            <person name="Tsubouchi T."/>
            <person name="Morono Y."/>
            <person name="Uchiyama I."/>
            <person name="Ito T."/>
            <person name="Fujiyama A."/>
            <person name="Inagaki F."/>
            <person name="Takami H."/>
        </authorList>
    </citation>
    <scope>NUCLEOTIDE SEQUENCE</scope>
    <source>
        <strain evidence="1">Expedition CK06-06</strain>
    </source>
</reference>
<dbReference type="AlphaFoldDB" id="X0TKS8"/>
<feature type="non-terminal residue" evidence="1">
    <location>
        <position position="279"/>
    </location>
</feature>
<name>X0TKS8_9ZZZZ</name>
<feature type="non-terminal residue" evidence="1">
    <location>
        <position position="1"/>
    </location>
</feature>
<evidence type="ECO:0000313" key="1">
    <source>
        <dbReference type="EMBL" id="GAF93849.1"/>
    </source>
</evidence>
<dbReference type="Gene3D" id="2.60.40.10">
    <property type="entry name" value="Immunoglobulins"/>
    <property type="match status" value="1"/>
</dbReference>
<dbReference type="InterPro" id="IPR058094">
    <property type="entry name" value="Ig-like_OmpL47-like"/>
</dbReference>
<dbReference type="Gene3D" id="3.30.1920.20">
    <property type="match status" value="2"/>
</dbReference>
<evidence type="ECO:0008006" key="2">
    <source>
        <dbReference type="Google" id="ProtNLM"/>
    </source>
</evidence>
<dbReference type="InterPro" id="IPR013783">
    <property type="entry name" value="Ig-like_fold"/>
</dbReference>
<dbReference type="EMBL" id="BARS01017069">
    <property type="protein sequence ID" value="GAF93849.1"/>
    <property type="molecule type" value="Genomic_DNA"/>
</dbReference>